<evidence type="ECO:0000256" key="1">
    <source>
        <dbReference type="ARBA" id="ARBA00022737"/>
    </source>
</evidence>
<dbReference type="Pfam" id="PF00023">
    <property type="entry name" value="Ank"/>
    <property type="match status" value="1"/>
</dbReference>
<dbReference type="InterPro" id="IPR036770">
    <property type="entry name" value="Ankyrin_rpt-contain_sf"/>
</dbReference>
<dbReference type="GO" id="GO:0051059">
    <property type="term" value="F:NF-kappaB binding"/>
    <property type="evidence" value="ECO:0007669"/>
    <property type="project" value="TreeGrafter"/>
</dbReference>
<dbReference type="PANTHER" id="PTHR46680">
    <property type="entry name" value="NF-KAPPA-B INHIBITOR ALPHA"/>
    <property type="match status" value="1"/>
</dbReference>
<dbReference type="PANTHER" id="PTHR46680:SF3">
    <property type="entry name" value="NF-KAPPA-B INHIBITOR CACTUS"/>
    <property type="match status" value="1"/>
</dbReference>
<organism evidence="4">
    <name type="scientific">Glyptapanteles indiensis</name>
    <name type="common">Parasitoid wasp</name>
    <dbReference type="NCBI Taxonomy" id="92994"/>
    <lineage>
        <taxon>Eukaryota</taxon>
        <taxon>Metazoa</taxon>
        <taxon>Ecdysozoa</taxon>
        <taxon>Arthropoda</taxon>
        <taxon>Hexapoda</taxon>
        <taxon>Insecta</taxon>
        <taxon>Pterygota</taxon>
        <taxon>Neoptera</taxon>
        <taxon>Endopterygota</taxon>
        <taxon>Hymenoptera</taxon>
        <taxon>Apocrita</taxon>
        <taxon>Ichneumonoidea</taxon>
        <taxon>Braconidae</taxon>
        <taxon>Microgastrinae</taxon>
        <taxon>Glyptapanteles</taxon>
    </lineage>
</organism>
<name>B7S8Z1_GLYIN</name>
<dbReference type="Pfam" id="PF13857">
    <property type="entry name" value="Ank_5"/>
    <property type="match status" value="1"/>
</dbReference>
<dbReference type="InterPro" id="IPR051070">
    <property type="entry name" value="NF-kappa-B_inhibitor"/>
</dbReference>
<evidence type="ECO:0000256" key="2">
    <source>
        <dbReference type="ARBA" id="ARBA00023043"/>
    </source>
</evidence>
<dbReference type="Gene3D" id="1.25.40.20">
    <property type="entry name" value="Ankyrin repeat-containing domain"/>
    <property type="match status" value="1"/>
</dbReference>
<evidence type="ECO:0000256" key="3">
    <source>
        <dbReference type="PROSITE-ProRule" id="PRU00023"/>
    </source>
</evidence>
<proteinExistence type="predicted"/>
<sequence length="157" mass="18148">MSFSKEMALKVVFGDNEFYHNNTIFHLIAELNCPEILDRFWNNTTDEQEFKQHLQLKNTNGETCLHVAAKQQRGCCAERIIAQMFDMGADLNAQEDGTGNTILHIAVKNKDYELVEYLLEQSSSRNIENNDRLTPYQLAEQDNDLEIMDIFSKPLED</sequence>
<accession>B7S8Z1</accession>
<dbReference type="GO" id="GO:0005829">
    <property type="term" value="C:cytosol"/>
    <property type="evidence" value="ECO:0007669"/>
    <property type="project" value="TreeGrafter"/>
</dbReference>
<dbReference type="InterPro" id="IPR002110">
    <property type="entry name" value="Ankyrin_rpt"/>
</dbReference>
<dbReference type="PROSITE" id="PS50088">
    <property type="entry name" value="ANK_REPEAT"/>
    <property type="match status" value="2"/>
</dbReference>
<protein>
    <submittedName>
        <fullName evidence="4">Viral ankyrin</fullName>
    </submittedName>
</protein>
<dbReference type="AlphaFoldDB" id="B7S8Z1"/>
<gene>
    <name evidence="4" type="ORF">GIP_L5_0060</name>
</gene>
<reference evidence="4" key="1">
    <citation type="submission" date="2007-06" db="EMBL/GenBank/DDBJ databases">
        <title>Bracovirus Evolution: Comparative Genomics of Multiple Viral and Proviral Genomes.</title>
        <authorList>
            <person name="Desjardins C.A."/>
            <person name="Gundersen-Rindal D.E."/>
            <person name="Hostetler J.B."/>
            <person name="Tallon L.J."/>
            <person name="Utterback T.R."/>
            <person name="Fuester R.W."/>
            <person name="Schatz M.C."/>
            <person name="Pedroni M.J."/>
            <person name="Fadrosh D.W."/>
            <person name="Haas B.J."/>
            <person name="Toms B.S."/>
            <person name="Chen D."/>
            <person name="Nene V."/>
        </authorList>
    </citation>
    <scope>NUCLEOTIDE SEQUENCE</scope>
</reference>
<dbReference type="SUPFAM" id="SSF48403">
    <property type="entry name" value="Ankyrin repeat"/>
    <property type="match status" value="1"/>
</dbReference>
<feature type="repeat" description="ANK" evidence="3">
    <location>
        <begin position="98"/>
        <end position="130"/>
    </location>
</feature>
<dbReference type="SMART" id="SM00248">
    <property type="entry name" value="ANK"/>
    <property type="match status" value="2"/>
</dbReference>
<evidence type="ECO:0000313" key="4">
    <source>
        <dbReference type="EMBL" id="ACE75366.1"/>
    </source>
</evidence>
<dbReference type="EMBL" id="EF710656">
    <property type="protein sequence ID" value="ACE75366.1"/>
    <property type="molecule type" value="Genomic_DNA"/>
</dbReference>
<feature type="repeat" description="ANK" evidence="3">
    <location>
        <begin position="60"/>
        <end position="96"/>
    </location>
</feature>
<dbReference type="GO" id="GO:0071356">
    <property type="term" value="P:cellular response to tumor necrosis factor"/>
    <property type="evidence" value="ECO:0007669"/>
    <property type="project" value="TreeGrafter"/>
</dbReference>
<keyword evidence="2 3" id="KW-0040">ANK repeat</keyword>
<dbReference type="PROSITE" id="PS50297">
    <property type="entry name" value="ANK_REP_REGION"/>
    <property type="match status" value="1"/>
</dbReference>
<keyword evidence="1" id="KW-0677">Repeat</keyword>